<comment type="caution">
    <text evidence="1">The sequence shown here is derived from an EMBL/GenBank/DDBJ whole genome shotgun (WGS) entry which is preliminary data.</text>
</comment>
<name>A0A8H4VPC4_9HELO</name>
<dbReference type="Proteomes" id="UP000566819">
    <property type="component" value="Unassembled WGS sequence"/>
</dbReference>
<sequence>MGSQTHHPSVVYQCYYRGGVGILPCNALPTPLSATILFLSTLPSPALLAIHLGYSSLPSSFYFSSLEFRSTKLVIRRTSHIRSIASPPFLSGKFWNLLLAVARNHRLKMGKKKTAAEKVEAAREKGFNDDMTGIDDRPVLRKILDYSKGLYDMQMEVWREYEKDHPGVIPYNLRTLKHFAELLASAAVGQLEEKPTEDTVRGYMQRFTSGYERDTGICIPEQMRKTATNHIKTLGLSKAHRPKHCLTLKKYKILASVVNPKRQRDIAARLVPIFNASLGNASRSASSYAV</sequence>
<accession>A0A8H4VPC4</accession>
<protein>
    <submittedName>
        <fullName evidence="1">Uncharacterized protein</fullName>
    </submittedName>
</protein>
<reference evidence="1 2" key="1">
    <citation type="submission" date="2020-03" db="EMBL/GenBank/DDBJ databases">
        <title>Draft Genome Sequence of Cudoniella acicularis.</title>
        <authorList>
            <person name="Buettner E."/>
            <person name="Kellner H."/>
        </authorList>
    </citation>
    <scope>NUCLEOTIDE SEQUENCE [LARGE SCALE GENOMIC DNA]</scope>
    <source>
        <strain evidence="1 2">DSM 108380</strain>
    </source>
</reference>
<gene>
    <name evidence="1" type="ORF">G7Y89_g15080</name>
</gene>
<evidence type="ECO:0000313" key="2">
    <source>
        <dbReference type="Proteomes" id="UP000566819"/>
    </source>
</evidence>
<keyword evidence="2" id="KW-1185">Reference proteome</keyword>
<evidence type="ECO:0000313" key="1">
    <source>
        <dbReference type="EMBL" id="KAF4617067.1"/>
    </source>
</evidence>
<dbReference type="AlphaFoldDB" id="A0A8H4VPC4"/>
<dbReference type="OrthoDB" id="4357582at2759"/>
<organism evidence="1 2">
    <name type="scientific">Cudoniella acicularis</name>
    <dbReference type="NCBI Taxonomy" id="354080"/>
    <lineage>
        <taxon>Eukaryota</taxon>
        <taxon>Fungi</taxon>
        <taxon>Dikarya</taxon>
        <taxon>Ascomycota</taxon>
        <taxon>Pezizomycotina</taxon>
        <taxon>Leotiomycetes</taxon>
        <taxon>Helotiales</taxon>
        <taxon>Tricladiaceae</taxon>
        <taxon>Cudoniella</taxon>
    </lineage>
</organism>
<proteinExistence type="predicted"/>
<dbReference type="EMBL" id="JAAMPI010002193">
    <property type="protein sequence ID" value="KAF4617067.1"/>
    <property type="molecule type" value="Genomic_DNA"/>
</dbReference>